<dbReference type="OMA" id="HERDHEN"/>
<evidence type="ECO:0000256" key="2">
    <source>
        <dbReference type="SAM" id="MobiDB-lite"/>
    </source>
</evidence>
<feature type="region of interest" description="Disordered" evidence="2">
    <location>
        <begin position="240"/>
        <end position="261"/>
    </location>
</feature>
<sequence>MGEPRRHSYTASSEAENTCQTCIVNVRELVQARRKIDELTRAAGRSVAELESARSANEQLSDELDEMKQIAEQLAWLMQDVLSVLEDGFKRKDNSTALGSALLSSLAPVKGFGTALKAHYEQFEKAVGGAGADTPKSPKERVSGDSGALAVEAPRKNPEFSTLVGSVLGGSQDHSYHSSVSSQSEDYQPSTTAESRLPIIPSPTGIIAAIGVPSNEEGRVSKPETTEGEDLNSFLENLRRKSSQDQAPRPVFAEEGHERDHENVVEQLPVPSLPACHRFNGADKVVSDDESSLNSRLIDAMYNAEFNKKKLAEISCEGSDDTASESTQASLSNDRTKKVYFDEQVKFRFPNFPSKRTGDTLVDVELHNDLKCFDGRSLYALAGGCSRLWDNPSRLTLDKMVSWMATSTSEVFPHRQRSLSYLSFEDMLRQGYIL</sequence>
<dbReference type="EMBL" id="GG673069">
    <property type="protein sequence ID" value="EER16064.1"/>
    <property type="molecule type" value="Genomic_DNA"/>
</dbReference>
<feature type="region of interest" description="Disordered" evidence="2">
    <location>
        <begin position="128"/>
        <end position="198"/>
    </location>
</feature>
<keyword evidence="4" id="KW-1185">Reference proteome</keyword>
<name>C5KHK2_PERM5</name>
<keyword evidence="1" id="KW-0175">Coiled coil</keyword>
<dbReference type="GeneID" id="9061050"/>
<feature type="compositionally biased region" description="Low complexity" evidence="2">
    <location>
        <begin position="171"/>
        <end position="190"/>
    </location>
</feature>
<reference evidence="3 4" key="1">
    <citation type="submission" date="2008-07" db="EMBL/GenBank/DDBJ databases">
        <authorList>
            <person name="El-Sayed N."/>
            <person name="Caler E."/>
            <person name="Inman J."/>
            <person name="Amedeo P."/>
            <person name="Hass B."/>
            <person name="Wortman J."/>
        </authorList>
    </citation>
    <scope>NUCLEOTIDE SEQUENCE [LARGE SCALE GENOMIC DNA]</scope>
    <source>
        <strain evidence="4">ATCC 50983 / TXsc</strain>
    </source>
</reference>
<dbReference type="RefSeq" id="XP_002784268.1">
    <property type="nucleotide sequence ID" value="XM_002784222.1"/>
</dbReference>
<feature type="compositionally biased region" description="Basic and acidic residues" evidence="2">
    <location>
        <begin position="252"/>
        <end position="261"/>
    </location>
</feature>
<dbReference type="AlphaFoldDB" id="C5KHK2"/>
<accession>C5KHK2</accession>
<gene>
    <name evidence="3" type="ORF">Pmar_PMAR003527</name>
</gene>
<dbReference type="Proteomes" id="UP000007800">
    <property type="component" value="Unassembled WGS sequence"/>
</dbReference>
<evidence type="ECO:0000313" key="4">
    <source>
        <dbReference type="Proteomes" id="UP000007800"/>
    </source>
</evidence>
<feature type="coiled-coil region" evidence="1">
    <location>
        <begin position="50"/>
        <end position="77"/>
    </location>
</feature>
<protein>
    <submittedName>
        <fullName evidence="3">Uncharacterized protein</fullName>
    </submittedName>
</protein>
<evidence type="ECO:0000313" key="3">
    <source>
        <dbReference type="EMBL" id="EER16064.1"/>
    </source>
</evidence>
<evidence type="ECO:0000256" key="1">
    <source>
        <dbReference type="SAM" id="Coils"/>
    </source>
</evidence>
<proteinExistence type="predicted"/>
<dbReference type="InParanoid" id="C5KHK2"/>
<organism evidence="4">
    <name type="scientific">Perkinsus marinus (strain ATCC 50983 / TXsc)</name>
    <dbReference type="NCBI Taxonomy" id="423536"/>
    <lineage>
        <taxon>Eukaryota</taxon>
        <taxon>Sar</taxon>
        <taxon>Alveolata</taxon>
        <taxon>Perkinsozoa</taxon>
        <taxon>Perkinsea</taxon>
        <taxon>Perkinsida</taxon>
        <taxon>Perkinsidae</taxon>
        <taxon>Perkinsus</taxon>
    </lineage>
</organism>